<name>A0AAE0KH75_9PEZI</name>
<protein>
    <submittedName>
        <fullName evidence="2">Uncharacterized protein</fullName>
    </submittedName>
</protein>
<proteinExistence type="predicted"/>
<dbReference type="EMBL" id="JAULSN010000003">
    <property type="protein sequence ID" value="KAK3376187.1"/>
    <property type="molecule type" value="Genomic_DNA"/>
</dbReference>
<evidence type="ECO:0000313" key="2">
    <source>
        <dbReference type="EMBL" id="KAK3376187.1"/>
    </source>
</evidence>
<dbReference type="Proteomes" id="UP001287356">
    <property type="component" value="Unassembled WGS sequence"/>
</dbReference>
<dbReference type="AlphaFoldDB" id="A0AAE0KH75"/>
<gene>
    <name evidence="2" type="ORF">B0T24DRAFT_216275</name>
</gene>
<feature type="region of interest" description="Disordered" evidence="1">
    <location>
        <begin position="1"/>
        <end position="46"/>
    </location>
</feature>
<evidence type="ECO:0000256" key="1">
    <source>
        <dbReference type="SAM" id="MobiDB-lite"/>
    </source>
</evidence>
<reference evidence="2" key="1">
    <citation type="journal article" date="2023" name="Mol. Phylogenet. Evol.">
        <title>Genome-scale phylogeny and comparative genomics of the fungal order Sordariales.</title>
        <authorList>
            <person name="Hensen N."/>
            <person name="Bonometti L."/>
            <person name="Westerberg I."/>
            <person name="Brannstrom I.O."/>
            <person name="Guillou S."/>
            <person name="Cros-Aarteil S."/>
            <person name="Calhoun S."/>
            <person name="Haridas S."/>
            <person name="Kuo A."/>
            <person name="Mondo S."/>
            <person name="Pangilinan J."/>
            <person name="Riley R."/>
            <person name="LaButti K."/>
            <person name="Andreopoulos B."/>
            <person name="Lipzen A."/>
            <person name="Chen C."/>
            <person name="Yan M."/>
            <person name="Daum C."/>
            <person name="Ng V."/>
            <person name="Clum A."/>
            <person name="Steindorff A."/>
            <person name="Ohm R.A."/>
            <person name="Martin F."/>
            <person name="Silar P."/>
            <person name="Natvig D.O."/>
            <person name="Lalanne C."/>
            <person name="Gautier V."/>
            <person name="Ament-Velasquez S.L."/>
            <person name="Kruys A."/>
            <person name="Hutchinson M.I."/>
            <person name="Powell A.J."/>
            <person name="Barry K."/>
            <person name="Miller A.N."/>
            <person name="Grigoriev I.V."/>
            <person name="Debuchy R."/>
            <person name="Gladieux P."/>
            <person name="Hiltunen Thoren M."/>
            <person name="Johannesson H."/>
        </authorList>
    </citation>
    <scope>NUCLEOTIDE SEQUENCE</scope>
    <source>
        <strain evidence="2">CBS 958.72</strain>
    </source>
</reference>
<sequence length="239" mass="27475">MSTGMDSSARHNFRLSRRAKTNDSRTSQRPRRRSTRASTWGRPNDDSDLSPQIVQCSCSAYNLDWVVLEEYLLGIWPDEEFEKCLVNDFYVFNAPFPGLTEVSPTPLTWKCVSQHRPAKQRCNYIRKTRRRLQSCARATAVRLFHGGSLNHQSPSRPRARALTRRGPELCDEALGSFDVTGRIRHLCSICLQVTPYKRGRLKSYSTVRYCINRNCTFIRGRPATIAVTCMYIHSPAHFE</sequence>
<keyword evidence="3" id="KW-1185">Reference proteome</keyword>
<comment type="caution">
    <text evidence="2">The sequence shown here is derived from an EMBL/GenBank/DDBJ whole genome shotgun (WGS) entry which is preliminary data.</text>
</comment>
<accession>A0AAE0KH75</accession>
<evidence type="ECO:0000313" key="3">
    <source>
        <dbReference type="Proteomes" id="UP001287356"/>
    </source>
</evidence>
<organism evidence="2 3">
    <name type="scientific">Lasiosphaeria ovina</name>
    <dbReference type="NCBI Taxonomy" id="92902"/>
    <lineage>
        <taxon>Eukaryota</taxon>
        <taxon>Fungi</taxon>
        <taxon>Dikarya</taxon>
        <taxon>Ascomycota</taxon>
        <taxon>Pezizomycotina</taxon>
        <taxon>Sordariomycetes</taxon>
        <taxon>Sordariomycetidae</taxon>
        <taxon>Sordariales</taxon>
        <taxon>Lasiosphaeriaceae</taxon>
        <taxon>Lasiosphaeria</taxon>
    </lineage>
</organism>
<reference evidence="2" key="2">
    <citation type="submission" date="2023-06" db="EMBL/GenBank/DDBJ databases">
        <authorList>
            <consortium name="Lawrence Berkeley National Laboratory"/>
            <person name="Haridas S."/>
            <person name="Hensen N."/>
            <person name="Bonometti L."/>
            <person name="Westerberg I."/>
            <person name="Brannstrom I.O."/>
            <person name="Guillou S."/>
            <person name="Cros-Aarteil S."/>
            <person name="Calhoun S."/>
            <person name="Kuo A."/>
            <person name="Mondo S."/>
            <person name="Pangilinan J."/>
            <person name="Riley R."/>
            <person name="Labutti K."/>
            <person name="Andreopoulos B."/>
            <person name="Lipzen A."/>
            <person name="Chen C."/>
            <person name="Yanf M."/>
            <person name="Daum C."/>
            <person name="Ng V."/>
            <person name="Clum A."/>
            <person name="Steindorff A."/>
            <person name="Ohm R."/>
            <person name="Martin F."/>
            <person name="Silar P."/>
            <person name="Natvig D."/>
            <person name="Lalanne C."/>
            <person name="Gautier V."/>
            <person name="Ament-Velasquez S.L."/>
            <person name="Kruys A."/>
            <person name="Hutchinson M.I."/>
            <person name="Powell A.J."/>
            <person name="Barry K."/>
            <person name="Miller A.N."/>
            <person name="Grigoriev I.V."/>
            <person name="Debuchy R."/>
            <person name="Gladieux P."/>
            <person name="Thoren M.H."/>
            <person name="Johannesson H."/>
        </authorList>
    </citation>
    <scope>NUCLEOTIDE SEQUENCE</scope>
    <source>
        <strain evidence="2">CBS 958.72</strain>
    </source>
</reference>